<protein>
    <submittedName>
        <fullName evidence="1">Uncharacterized protein</fullName>
    </submittedName>
</protein>
<dbReference type="InParanoid" id="K1QN15"/>
<evidence type="ECO:0000313" key="1">
    <source>
        <dbReference type="EMBL" id="EKC32454.1"/>
    </source>
</evidence>
<gene>
    <name evidence="1" type="ORF">CGI_10004323</name>
</gene>
<dbReference type="EMBL" id="JH817305">
    <property type="protein sequence ID" value="EKC32454.1"/>
    <property type="molecule type" value="Genomic_DNA"/>
</dbReference>
<name>K1QN15_MAGGI</name>
<sequence length="60" mass="6537">MAEQNEESGVRLGPDQEPDGGSLEPLDDGKCMEDKSYAVFRNLKKSHDCIINTGRGINNG</sequence>
<proteinExistence type="predicted"/>
<dbReference type="HOGENOM" id="CLU_2943992_0_0_1"/>
<organism evidence="1">
    <name type="scientific">Magallana gigas</name>
    <name type="common">Pacific oyster</name>
    <name type="synonym">Crassostrea gigas</name>
    <dbReference type="NCBI Taxonomy" id="29159"/>
    <lineage>
        <taxon>Eukaryota</taxon>
        <taxon>Metazoa</taxon>
        <taxon>Spiralia</taxon>
        <taxon>Lophotrochozoa</taxon>
        <taxon>Mollusca</taxon>
        <taxon>Bivalvia</taxon>
        <taxon>Autobranchia</taxon>
        <taxon>Pteriomorphia</taxon>
        <taxon>Ostreida</taxon>
        <taxon>Ostreoidea</taxon>
        <taxon>Ostreidae</taxon>
        <taxon>Magallana</taxon>
    </lineage>
</organism>
<dbReference type="AlphaFoldDB" id="K1QN15"/>
<reference evidence="1" key="1">
    <citation type="journal article" date="2012" name="Nature">
        <title>The oyster genome reveals stress adaptation and complexity of shell formation.</title>
        <authorList>
            <person name="Zhang G."/>
            <person name="Fang X."/>
            <person name="Guo X."/>
            <person name="Li L."/>
            <person name="Luo R."/>
            <person name="Xu F."/>
            <person name="Yang P."/>
            <person name="Zhang L."/>
            <person name="Wang X."/>
            <person name="Qi H."/>
            <person name="Xiong Z."/>
            <person name="Que H."/>
            <person name="Xie Y."/>
            <person name="Holland P.W."/>
            <person name="Paps J."/>
            <person name="Zhu Y."/>
            <person name="Wu F."/>
            <person name="Chen Y."/>
            <person name="Wang J."/>
            <person name="Peng C."/>
            <person name="Meng J."/>
            <person name="Yang L."/>
            <person name="Liu J."/>
            <person name="Wen B."/>
            <person name="Zhang N."/>
            <person name="Huang Z."/>
            <person name="Zhu Q."/>
            <person name="Feng Y."/>
            <person name="Mount A."/>
            <person name="Hedgecock D."/>
            <person name="Xu Z."/>
            <person name="Liu Y."/>
            <person name="Domazet-Loso T."/>
            <person name="Du Y."/>
            <person name="Sun X."/>
            <person name="Zhang S."/>
            <person name="Liu B."/>
            <person name="Cheng P."/>
            <person name="Jiang X."/>
            <person name="Li J."/>
            <person name="Fan D."/>
            <person name="Wang W."/>
            <person name="Fu W."/>
            <person name="Wang T."/>
            <person name="Wang B."/>
            <person name="Zhang J."/>
            <person name="Peng Z."/>
            <person name="Li Y."/>
            <person name="Li N."/>
            <person name="Wang J."/>
            <person name="Chen M."/>
            <person name="He Y."/>
            <person name="Tan F."/>
            <person name="Song X."/>
            <person name="Zheng Q."/>
            <person name="Huang R."/>
            <person name="Yang H."/>
            <person name="Du X."/>
            <person name="Chen L."/>
            <person name="Yang M."/>
            <person name="Gaffney P.M."/>
            <person name="Wang S."/>
            <person name="Luo L."/>
            <person name="She Z."/>
            <person name="Ming Y."/>
            <person name="Huang W."/>
            <person name="Zhang S."/>
            <person name="Huang B."/>
            <person name="Zhang Y."/>
            <person name="Qu T."/>
            <person name="Ni P."/>
            <person name="Miao G."/>
            <person name="Wang J."/>
            <person name="Wang Q."/>
            <person name="Steinberg C.E."/>
            <person name="Wang H."/>
            <person name="Li N."/>
            <person name="Qian L."/>
            <person name="Zhang G."/>
            <person name="Li Y."/>
            <person name="Yang H."/>
            <person name="Liu X."/>
            <person name="Wang J."/>
            <person name="Yin Y."/>
            <person name="Wang J."/>
        </authorList>
    </citation>
    <scope>NUCLEOTIDE SEQUENCE [LARGE SCALE GENOMIC DNA]</scope>
    <source>
        <strain evidence="1">05x7-T-G4-1.051#20</strain>
    </source>
</reference>
<accession>K1QN15</accession>